<dbReference type="RefSeq" id="XP_018030058.1">
    <property type="nucleotide sequence ID" value="XM_018180533.1"/>
</dbReference>
<keyword evidence="3" id="KW-1185">Reference proteome</keyword>
<evidence type="ECO:0000313" key="2">
    <source>
        <dbReference type="EMBL" id="OAF99692.1"/>
    </source>
</evidence>
<feature type="region of interest" description="Disordered" evidence="1">
    <location>
        <begin position="155"/>
        <end position="179"/>
    </location>
</feature>
<evidence type="ECO:0000256" key="1">
    <source>
        <dbReference type="SAM" id="MobiDB-lite"/>
    </source>
</evidence>
<dbReference type="InParanoid" id="A0A177BWA1"/>
<gene>
    <name evidence="2" type="ORF">CC84DRAFT_1181168</name>
</gene>
<organism evidence="2 3">
    <name type="scientific">Paraphaeosphaeria sporulosa</name>
    <dbReference type="NCBI Taxonomy" id="1460663"/>
    <lineage>
        <taxon>Eukaryota</taxon>
        <taxon>Fungi</taxon>
        <taxon>Dikarya</taxon>
        <taxon>Ascomycota</taxon>
        <taxon>Pezizomycotina</taxon>
        <taxon>Dothideomycetes</taxon>
        <taxon>Pleosporomycetidae</taxon>
        <taxon>Pleosporales</taxon>
        <taxon>Massarineae</taxon>
        <taxon>Didymosphaeriaceae</taxon>
        <taxon>Paraphaeosphaeria</taxon>
    </lineage>
</organism>
<dbReference type="GeneID" id="28764019"/>
<protein>
    <submittedName>
        <fullName evidence="2">Uncharacterized protein</fullName>
    </submittedName>
</protein>
<accession>A0A177BWA1</accession>
<dbReference type="AlphaFoldDB" id="A0A177BWA1"/>
<name>A0A177BWA1_9PLEO</name>
<dbReference type="Proteomes" id="UP000077069">
    <property type="component" value="Unassembled WGS sequence"/>
</dbReference>
<feature type="compositionally biased region" description="Polar residues" evidence="1">
    <location>
        <begin position="157"/>
        <end position="168"/>
    </location>
</feature>
<evidence type="ECO:0000313" key="3">
    <source>
        <dbReference type="Proteomes" id="UP000077069"/>
    </source>
</evidence>
<sequence>MRRIEKHGQRAVDTVSLTPPAGPYAAPHPGLGSGLVVVVLRSFMLMPEHVSRERPGGTLEEVSRAQPTMKGWGLLSRRRSKVEGEVDESPSFIRFVKELRCERGNQASGGVRSCLPPMATTRQMSLHSALYTCSHQQQRPPAACAAAQLQTPCEGISSKQSAETSSAVRSAPAGGNIDR</sequence>
<proteinExistence type="predicted"/>
<dbReference type="EMBL" id="KV441561">
    <property type="protein sequence ID" value="OAF99692.1"/>
    <property type="molecule type" value="Genomic_DNA"/>
</dbReference>
<reference evidence="2 3" key="1">
    <citation type="submission" date="2016-05" db="EMBL/GenBank/DDBJ databases">
        <title>Comparative analysis of secretome profiles of manganese(II)-oxidizing ascomycete fungi.</title>
        <authorList>
            <consortium name="DOE Joint Genome Institute"/>
            <person name="Zeiner C.A."/>
            <person name="Purvine S.O."/>
            <person name="Zink E.M."/>
            <person name="Wu S."/>
            <person name="Pasa-Tolic L."/>
            <person name="Chaput D.L."/>
            <person name="Haridas S."/>
            <person name="Grigoriev I.V."/>
            <person name="Santelli C.M."/>
            <person name="Hansel C.M."/>
        </authorList>
    </citation>
    <scope>NUCLEOTIDE SEQUENCE [LARGE SCALE GENOMIC DNA]</scope>
    <source>
        <strain evidence="2 3">AP3s5-JAC2a</strain>
    </source>
</reference>